<dbReference type="Pfam" id="PF00672">
    <property type="entry name" value="HAMP"/>
    <property type="match status" value="1"/>
</dbReference>
<keyword evidence="8" id="KW-1133">Transmembrane helix</keyword>
<keyword evidence="3" id="KW-0145">Chemotaxis</keyword>
<dbReference type="SUPFAM" id="SSF58104">
    <property type="entry name" value="Methyl-accepting chemotaxis protein (MCP) signaling domain"/>
    <property type="match status" value="1"/>
</dbReference>
<keyword evidence="7" id="KW-0175">Coiled coil</keyword>
<evidence type="ECO:0000256" key="8">
    <source>
        <dbReference type="SAM" id="Phobius"/>
    </source>
</evidence>
<dbReference type="CDD" id="cd06225">
    <property type="entry name" value="HAMP"/>
    <property type="match status" value="2"/>
</dbReference>
<dbReference type="CDD" id="cd11386">
    <property type="entry name" value="MCP_signal"/>
    <property type="match status" value="1"/>
</dbReference>
<keyword evidence="6" id="KW-0807">Transducer</keyword>
<evidence type="ECO:0000259" key="10">
    <source>
        <dbReference type="PROSITE" id="PS50885"/>
    </source>
</evidence>
<keyword evidence="4 8" id="KW-0472">Membrane</keyword>
<dbReference type="PANTHER" id="PTHR43531:SF11">
    <property type="entry name" value="METHYL-ACCEPTING CHEMOTAXIS PROTEIN 3"/>
    <property type="match status" value="1"/>
</dbReference>
<comment type="similarity">
    <text evidence="5">Belongs to the methyl-accepting chemotaxis (MCP) protein family.</text>
</comment>
<dbReference type="InterPro" id="IPR051310">
    <property type="entry name" value="MCP_chemotaxis"/>
</dbReference>
<dbReference type="Pfam" id="PF18575">
    <property type="entry name" value="HAMP_N3"/>
    <property type="match status" value="2"/>
</dbReference>
<evidence type="ECO:0000259" key="9">
    <source>
        <dbReference type="PROSITE" id="PS50111"/>
    </source>
</evidence>
<feature type="domain" description="HAMP" evidence="10">
    <location>
        <begin position="64"/>
        <end position="116"/>
    </location>
</feature>
<evidence type="ECO:0000256" key="6">
    <source>
        <dbReference type="PROSITE-ProRule" id="PRU00284"/>
    </source>
</evidence>
<feature type="coiled-coil region" evidence="7">
    <location>
        <begin position="316"/>
        <end position="343"/>
    </location>
</feature>
<proteinExistence type="inferred from homology"/>
<dbReference type="EMBL" id="JAESWB010000171">
    <property type="protein sequence ID" value="MBL4953104.1"/>
    <property type="molecule type" value="Genomic_DNA"/>
</dbReference>
<feature type="domain" description="HAMP" evidence="10">
    <location>
        <begin position="374"/>
        <end position="426"/>
    </location>
</feature>
<feature type="transmembrane region" description="Helical" evidence="8">
    <location>
        <begin position="41"/>
        <end position="66"/>
    </location>
</feature>
<evidence type="ECO:0000256" key="3">
    <source>
        <dbReference type="ARBA" id="ARBA00022500"/>
    </source>
</evidence>
<dbReference type="SMART" id="SM00283">
    <property type="entry name" value="MA"/>
    <property type="match status" value="1"/>
</dbReference>
<evidence type="ECO:0000313" key="12">
    <source>
        <dbReference type="Proteomes" id="UP000623967"/>
    </source>
</evidence>
<dbReference type="SMART" id="SM00304">
    <property type="entry name" value="HAMP"/>
    <property type="match status" value="5"/>
</dbReference>
<evidence type="ECO:0000256" key="1">
    <source>
        <dbReference type="ARBA" id="ARBA00004236"/>
    </source>
</evidence>
<dbReference type="SUPFAM" id="SSF158472">
    <property type="entry name" value="HAMP domain-like"/>
    <property type="match status" value="1"/>
</dbReference>
<organism evidence="11 12">
    <name type="scientific">Neobacillus paridis</name>
    <dbReference type="NCBI Taxonomy" id="2803862"/>
    <lineage>
        <taxon>Bacteria</taxon>
        <taxon>Bacillati</taxon>
        <taxon>Bacillota</taxon>
        <taxon>Bacilli</taxon>
        <taxon>Bacillales</taxon>
        <taxon>Bacillaceae</taxon>
        <taxon>Neobacillus</taxon>
    </lineage>
</organism>
<dbReference type="Pfam" id="PF18947">
    <property type="entry name" value="HAMP_2"/>
    <property type="match status" value="2"/>
</dbReference>
<dbReference type="PANTHER" id="PTHR43531">
    <property type="entry name" value="PROTEIN ICFG"/>
    <property type="match status" value="1"/>
</dbReference>
<dbReference type="CDD" id="cd17528">
    <property type="entry name" value="HAMP_III"/>
    <property type="match status" value="2"/>
</dbReference>
<dbReference type="Gene3D" id="6.10.340.10">
    <property type="match status" value="1"/>
</dbReference>
<comment type="subcellular location">
    <subcellularLocation>
        <location evidence="1">Cell membrane</location>
    </subcellularLocation>
</comment>
<protein>
    <submittedName>
        <fullName evidence="11">HAMP domain-containing protein</fullName>
    </submittedName>
</protein>
<dbReference type="Proteomes" id="UP000623967">
    <property type="component" value="Unassembled WGS sequence"/>
</dbReference>
<dbReference type="InterPro" id="IPR041395">
    <property type="entry name" value="McpB_HAMP_3rd"/>
</dbReference>
<evidence type="ECO:0000256" key="7">
    <source>
        <dbReference type="SAM" id="Coils"/>
    </source>
</evidence>
<dbReference type="Gene3D" id="1.20.120.1530">
    <property type="match status" value="3"/>
</dbReference>
<evidence type="ECO:0000256" key="4">
    <source>
        <dbReference type="ARBA" id="ARBA00023136"/>
    </source>
</evidence>
<feature type="transmembrane region" description="Helical" evidence="8">
    <location>
        <begin position="12"/>
        <end position="35"/>
    </location>
</feature>
<evidence type="ECO:0000256" key="2">
    <source>
        <dbReference type="ARBA" id="ARBA00022475"/>
    </source>
</evidence>
<keyword evidence="8" id="KW-0812">Transmembrane</keyword>
<evidence type="ECO:0000313" key="11">
    <source>
        <dbReference type="EMBL" id="MBL4953104.1"/>
    </source>
</evidence>
<dbReference type="InterPro" id="IPR003660">
    <property type="entry name" value="HAMP_dom"/>
</dbReference>
<dbReference type="Gene3D" id="1.10.287.950">
    <property type="entry name" value="Methyl-accepting chemotaxis protein"/>
    <property type="match status" value="1"/>
</dbReference>
<dbReference type="InterPro" id="IPR004089">
    <property type="entry name" value="MCPsignal_dom"/>
</dbReference>
<dbReference type="PROSITE" id="PS50885">
    <property type="entry name" value="HAMP"/>
    <property type="match status" value="2"/>
</dbReference>
<comment type="caution">
    <text evidence="11">The sequence shown here is derived from an EMBL/GenBank/DDBJ whole genome shotgun (WGS) entry which is preliminary data.</text>
</comment>
<sequence>MNWLRNVKMKSKILFCFSLNAFLTVIVGLIAINYGDQLSQISLFTSIVIAAILLNLFLGLFLSGVIGRPLQNLIHSANNIAEGNFAVDLDVERQDEFGQLMTSFAKILTTTRNQAEAANKIASGDLDIHAEVKSDQDILSRSLKQVVETLRTLMHEMTQMSREHDAGDIDVFIPDGQFNGAYKTMAQGVNNMVKNHISVKKKAMACIAEFANGNFDADLEKFPGKKAFINDHIEGLRKNIKQFIAEMTKMSAEHDAGDIDVYLPEEEFQGDFRIMAQGVNTMVRGHINVKKKAMACIAEFANGNFDAELEKFPGKKAFINDHIEALRKNLKDVNAEIRKLIVASNEGKLSERANIELFHGDWAELMEGLNGLIDAILEPIQEAAVVLDEMAKGNLHVSVKGEYKGDHAKIKNSLNGMGATLSGYVTEISQVLAEMADGNLDVAIINDYKGDFAEIKDSLNNIINSFNEVMGNIQTAAEQVASGAKEVSSSSVSLSQGATEQASSIEQLTSSIEEISSQTKQNAENANQANVLAESTKANATQGNEQMQEMLKAMDEINIASENISKIIKVIDEIAFQTNILALNAAVEAARAGQHGKGFAVVAEEVRNLAARSANAAKETTEMIEGSIKKVEDGTRIANETASALQKIVDDVAKVAHLVNNIDVASNEQAVGINQINQGIMQVSQVVQENSATSEESAAASEQLSGQAQILKEQVQKFTIRKGYYNNTYHAGIEDLNPELLNMLEQLSEKKKANLAKTQAAYAESATTRQKTEIDLSDTEFGKY</sequence>
<gene>
    <name evidence="11" type="ORF">JK635_12890</name>
</gene>
<keyword evidence="12" id="KW-1185">Reference proteome</keyword>
<dbReference type="CDD" id="cd17527">
    <property type="entry name" value="HAMP_II"/>
    <property type="match status" value="2"/>
</dbReference>
<dbReference type="Pfam" id="PF00015">
    <property type="entry name" value="MCPsignal"/>
    <property type="match status" value="1"/>
</dbReference>
<name>A0ABS1TPY7_9BACI</name>
<feature type="domain" description="Methyl-accepting transducer" evidence="9">
    <location>
        <begin position="476"/>
        <end position="705"/>
    </location>
</feature>
<dbReference type="RefSeq" id="WP_202654374.1">
    <property type="nucleotide sequence ID" value="NZ_JAESWB010000171.1"/>
</dbReference>
<keyword evidence="2" id="KW-1003">Cell membrane</keyword>
<accession>A0ABS1TPY7</accession>
<dbReference type="PROSITE" id="PS50111">
    <property type="entry name" value="CHEMOTAXIS_TRANSDUC_2"/>
    <property type="match status" value="1"/>
</dbReference>
<evidence type="ECO:0000256" key="5">
    <source>
        <dbReference type="ARBA" id="ARBA00029447"/>
    </source>
</evidence>
<reference evidence="11 12" key="1">
    <citation type="submission" date="2021-01" db="EMBL/GenBank/DDBJ databases">
        <title>Genome public.</title>
        <authorList>
            <person name="Liu C."/>
            <person name="Sun Q."/>
        </authorList>
    </citation>
    <scope>NUCLEOTIDE SEQUENCE [LARGE SCALE GENOMIC DNA]</scope>
    <source>
        <strain evidence="11 12">YIM B02564</strain>
    </source>
</reference>